<evidence type="ECO:0000256" key="2">
    <source>
        <dbReference type="SAM" id="Phobius"/>
    </source>
</evidence>
<dbReference type="GO" id="GO:0016117">
    <property type="term" value="P:carotenoid biosynthetic process"/>
    <property type="evidence" value="ECO:0007669"/>
    <property type="project" value="InterPro"/>
</dbReference>
<dbReference type="EMBL" id="CP060718">
    <property type="protein sequence ID" value="QNN66414.1"/>
    <property type="molecule type" value="Genomic_DNA"/>
</dbReference>
<dbReference type="KEGG" id="slut:H9L13_06665"/>
<dbReference type="GO" id="GO:0045436">
    <property type="term" value="F:lycopene beta cyclase activity"/>
    <property type="evidence" value="ECO:0007669"/>
    <property type="project" value="InterPro"/>
</dbReference>
<keyword evidence="2" id="KW-0812">Transmembrane</keyword>
<evidence type="ECO:0000313" key="4">
    <source>
        <dbReference type="Proteomes" id="UP000515971"/>
    </source>
</evidence>
<dbReference type="EC" id="5.5.1.19" evidence="3"/>
<reference evidence="3 4" key="1">
    <citation type="submission" date="2020-08" db="EMBL/GenBank/DDBJ databases">
        <title>Genome sequence of Sphingomonas lutea KCTC 23642T.</title>
        <authorList>
            <person name="Hyun D.-W."/>
            <person name="Bae J.-W."/>
        </authorList>
    </citation>
    <scope>NUCLEOTIDE SEQUENCE [LARGE SCALE GENOMIC DNA]</scope>
    <source>
        <strain evidence="3 4">KCTC 23642</strain>
    </source>
</reference>
<accession>A0A7G9SEY9</accession>
<dbReference type="InterPro" id="IPR036188">
    <property type="entry name" value="FAD/NAD-bd_sf"/>
</dbReference>
<proteinExistence type="inferred from homology"/>
<evidence type="ECO:0000256" key="1">
    <source>
        <dbReference type="ARBA" id="ARBA00006599"/>
    </source>
</evidence>
<dbReference type="InterPro" id="IPR010108">
    <property type="entry name" value="Lycopene_cyclase_b/e"/>
</dbReference>
<dbReference type="AlphaFoldDB" id="A0A7G9SEY9"/>
<organism evidence="3 4">
    <name type="scientific">Sphingomonas lutea</name>
    <dbReference type="NCBI Taxonomy" id="1045317"/>
    <lineage>
        <taxon>Bacteria</taxon>
        <taxon>Pseudomonadati</taxon>
        <taxon>Pseudomonadota</taxon>
        <taxon>Alphaproteobacteria</taxon>
        <taxon>Sphingomonadales</taxon>
        <taxon>Sphingomonadaceae</taxon>
        <taxon>Sphingomonas</taxon>
    </lineage>
</organism>
<dbReference type="GO" id="GO:0016705">
    <property type="term" value="F:oxidoreductase activity, acting on paired donors, with incorporation or reduction of molecular oxygen"/>
    <property type="evidence" value="ECO:0007669"/>
    <property type="project" value="InterPro"/>
</dbReference>
<keyword evidence="2" id="KW-1133">Transmembrane helix</keyword>
<dbReference type="InterPro" id="IPR008461">
    <property type="entry name" value="CrtY"/>
</dbReference>
<keyword evidence="2" id="KW-0472">Membrane</keyword>
<keyword evidence="3" id="KW-0413">Isomerase</keyword>
<sequence>MSCRFRQAPSDQAFVSRIVIAGGGLAGGLAALALARRRPEVELLVIDQGADFGGNHTWSFFDTDIPPDTRWVLDGIDAVRWTDHEIRFPRRRRTIPIGYNSIRSAALDAALKGSLRPAQYRLGTEIAGFGPTEVQLANGETIAADAVIDARGPGPMPGQQLGWQKFVGRLYRFPTPHKVARPIIMDATVPQHDGYRFVYYLPMSATQVLIEDTYYSAGAALDRDALRQRLEQAAAALGAGEPAVEDEEHGVLPVVMGGDFDALWPNSDPIPRLGLRGGFFHPTTSYSLPDAAANAAWLAAQTDYSAAALTTGLRARGAKMWRERGFYRLLNRMLFRAAEPDQSYRVLEHFYRLPPGPIARFYAGRLTAFDKLRVLTGKPPVPIGRALSAIFREAA</sequence>
<keyword evidence="4" id="KW-1185">Reference proteome</keyword>
<dbReference type="Proteomes" id="UP000515971">
    <property type="component" value="Chromosome"/>
</dbReference>
<dbReference type="Gene3D" id="3.50.50.60">
    <property type="entry name" value="FAD/NAD(P)-binding domain"/>
    <property type="match status" value="1"/>
</dbReference>
<feature type="transmembrane region" description="Helical" evidence="2">
    <location>
        <begin position="14"/>
        <end position="35"/>
    </location>
</feature>
<evidence type="ECO:0000313" key="3">
    <source>
        <dbReference type="EMBL" id="QNN66414.1"/>
    </source>
</evidence>
<protein>
    <submittedName>
        <fullName evidence="3">Lycopene beta-cyclase CrtY</fullName>
        <ecNumber evidence="3">5.5.1.19</ecNumber>
    </submittedName>
</protein>
<dbReference type="Pfam" id="PF05834">
    <property type="entry name" value="Lycopene_cycl"/>
    <property type="match status" value="1"/>
</dbReference>
<dbReference type="NCBIfam" id="TIGR01789">
    <property type="entry name" value="lycopene_cycl"/>
    <property type="match status" value="1"/>
</dbReference>
<name>A0A7G9SEY9_9SPHN</name>
<comment type="similarity">
    <text evidence="1">Belongs to the lycopene cyclase family.</text>
</comment>
<dbReference type="SUPFAM" id="SSF51905">
    <property type="entry name" value="FAD/NAD(P)-binding domain"/>
    <property type="match status" value="1"/>
</dbReference>
<gene>
    <name evidence="3" type="primary">crtY</name>
    <name evidence="3" type="ORF">H9L13_06665</name>
</gene>
<dbReference type="NCBIfam" id="TIGR01790">
    <property type="entry name" value="carotene-cycl"/>
    <property type="match status" value="1"/>
</dbReference>